<dbReference type="AlphaFoldDB" id="A0A261U799"/>
<sequence length="616" mass="66010">MLIRWQKTIVDRQGNVQPGAVLTIRRESDQALVTIYRDRDGTNPYPTGTVTADENGYAYFYALADAYRITSLKPAIDWRDEGLTTAIIDFAGKTYLSYDSPSDKRMVDDTSQPVGTLGRVTNDADPEKNGDWVMTAAGWEWAEVQPAKQADVAELQGGLGFETMEPASVAVALYDNERVAVWLDAGRLDAMGLGPRLSVAAKALSRTAISESIGTSSIAALASYANERVPVWLDGGLLDAMGFGPRLTQAIQATAGNDSASSVPTFLDRDLPLRTDGSSLRRWLAKLGLVKAGVGQARILLTGDSWTEHLTITQALAAVLHAEFGRAGTGWLSFDPQYYLDGVTGSRTGGTLFDATNDPQPGPPMGCGPDGFALYWTTAGDAITFGNLVHGDTFTVFFGAQTGSFRWRVDGGAWTTVTPNPAGAAVQSTVIALATGSAHTVQMEWVSGTVALFGQLLRDSTAVGVEVLKVGQGGATGYDFMTFADWVQPFAAALDVDVTVQILGTNDFRRTRASIESFKAAHEMLIDAYRSANADCGSVVAVPMKSNGSTVIPLIRYRDAAWETAKARQVEFINGFDAWDSFSIENSRGQWADGAHVSEGGAHRFVRQQILPTLGV</sequence>
<dbReference type="InterPro" id="IPR036514">
    <property type="entry name" value="SGNH_hydro_sf"/>
</dbReference>
<name>A0A261U799_9BORD</name>
<dbReference type="Gene3D" id="2.60.120.1360">
    <property type="match status" value="1"/>
</dbReference>
<organism evidence="1 2">
    <name type="scientific">Bordetella genomosp. 4</name>
    <dbReference type="NCBI Taxonomy" id="463044"/>
    <lineage>
        <taxon>Bacteria</taxon>
        <taxon>Pseudomonadati</taxon>
        <taxon>Pseudomonadota</taxon>
        <taxon>Betaproteobacteria</taxon>
        <taxon>Burkholderiales</taxon>
        <taxon>Alcaligenaceae</taxon>
        <taxon>Bordetella</taxon>
    </lineage>
</organism>
<protein>
    <recommendedName>
        <fullName evidence="3">SGNH hydrolase-type esterase domain-containing protein</fullName>
    </recommendedName>
</protein>
<proteinExistence type="predicted"/>
<keyword evidence="2" id="KW-1185">Reference proteome</keyword>
<dbReference type="GO" id="GO:0016788">
    <property type="term" value="F:hydrolase activity, acting on ester bonds"/>
    <property type="evidence" value="ECO:0007669"/>
    <property type="project" value="UniProtKB-ARBA"/>
</dbReference>
<dbReference type="SUPFAM" id="SSF52266">
    <property type="entry name" value="SGNH hydrolase"/>
    <property type="match status" value="1"/>
</dbReference>
<evidence type="ECO:0008006" key="3">
    <source>
        <dbReference type="Google" id="ProtNLM"/>
    </source>
</evidence>
<accession>A0A261U799</accession>
<evidence type="ECO:0000313" key="1">
    <source>
        <dbReference type="EMBL" id="OZI56733.1"/>
    </source>
</evidence>
<gene>
    <name evidence="1" type="ORF">CAL20_15135</name>
</gene>
<dbReference type="CDD" id="cd00229">
    <property type="entry name" value="SGNH_hydrolase"/>
    <property type="match status" value="1"/>
</dbReference>
<comment type="caution">
    <text evidence="1">The sequence shown here is derived from an EMBL/GenBank/DDBJ whole genome shotgun (WGS) entry which is preliminary data.</text>
</comment>
<reference evidence="1 2" key="1">
    <citation type="submission" date="2017-05" db="EMBL/GenBank/DDBJ databases">
        <title>Complete and WGS of Bordetella genogroups.</title>
        <authorList>
            <person name="Spilker T."/>
            <person name="LiPuma J."/>
        </authorList>
    </citation>
    <scope>NUCLEOTIDE SEQUENCE [LARGE SCALE GENOMIC DNA]</scope>
    <source>
        <strain evidence="1 2">AU9919</strain>
    </source>
</reference>
<dbReference type="Gene3D" id="3.40.50.1110">
    <property type="entry name" value="SGNH hydrolase"/>
    <property type="match status" value="1"/>
</dbReference>
<dbReference type="RefSeq" id="WP_094838247.1">
    <property type="nucleotide sequence ID" value="NZ_NEVQ01000013.1"/>
</dbReference>
<dbReference type="Proteomes" id="UP000216885">
    <property type="component" value="Unassembled WGS sequence"/>
</dbReference>
<evidence type="ECO:0000313" key="2">
    <source>
        <dbReference type="Proteomes" id="UP000216885"/>
    </source>
</evidence>
<dbReference type="EMBL" id="NEVQ01000013">
    <property type="protein sequence ID" value="OZI56733.1"/>
    <property type="molecule type" value="Genomic_DNA"/>
</dbReference>